<evidence type="ECO:0000313" key="1">
    <source>
        <dbReference type="EMBL" id="GFG51474.1"/>
    </source>
</evidence>
<dbReference type="Proteomes" id="UP000465302">
    <property type="component" value="Unassembled WGS sequence"/>
</dbReference>
<dbReference type="EMBL" id="BLKS01000001">
    <property type="protein sequence ID" value="GFG51474.1"/>
    <property type="molecule type" value="Genomic_DNA"/>
</dbReference>
<comment type="caution">
    <text evidence="1">The sequence shown here is derived from an EMBL/GenBank/DDBJ whole genome shotgun (WGS) entry which is preliminary data.</text>
</comment>
<dbReference type="AlphaFoldDB" id="A0A7I9W184"/>
<proteinExistence type="predicted"/>
<protein>
    <submittedName>
        <fullName evidence="1">Uncharacterized protein</fullName>
    </submittedName>
</protein>
<organism evidence="1 2">
    <name type="scientific">Mycolicibacterium agri</name>
    <name type="common">Mycobacterium agri</name>
    <dbReference type="NCBI Taxonomy" id="36811"/>
    <lineage>
        <taxon>Bacteria</taxon>
        <taxon>Bacillati</taxon>
        <taxon>Actinomycetota</taxon>
        <taxon>Actinomycetes</taxon>
        <taxon>Mycobacteriales</taxon>
        <taxon>Mycobacteriaceae</taxon>
        <taxon>Mycolicibacterium</taxon>
    </lineage>
</organism>
<accession>A0A7I9W184</accession>
<name>A0A7I9W184_MYCAG</name>
<evidence type="ECO:0000313" key="2">
    <source>
        <dbReference type="Proteomes" id="UP000465302"/>
    </source>
</evidence>
<reference evidence="1 2" key="1">
    <citation type="journal article" date="2019" name="Emerg. Microbes Infect.">
        <title>Comprehensive subspecies identification of 175 nontuberculous mycobacteria species based on 7547 genomic profiles.</title>
        <authorList>
            <person name="Matsumoto Y."/>
            <person name="Kinjo T."/>
            <person name="Motooka D."/>
            <person name="Nabeya D."/>
            <person name="Jung N."/>
            <person name="Uechi K."/>
            <person name="Horii T."/>
            <person name="Iida T."/>
            <person name="Fujita J."/>
            <person name="Nakamura S."/>
        </authorList>
    </citation>
    <scope>NUCLEOTIDE SEQUENCE [LARGE SCALE GENOMIC DNA]</scope>
    <source>
        <strain evidence="1 2">JCM 6377</strain>
    </source>
</reference>
<sequence>MVAVLDTQVHVPNPFVPAFANSRGLRLRSTDADWRHGARGPVVEGPAADLVSVLGNRPKALPRLRGDGVAVLEARLRCPTRTGG</sequence>
<gene>
    <name evidence="1" type="ORF">MAGR_29150</name>
</gene>